<dbReference type="InterPro" id="IPR017531">
    <property type="entry name" value="Hydrolase-1_PEP"/>
</dbReference>
<gene>
    <name evidence="2" type="ORF">SAMN02949497_2991</name>
</gene>
<name>A0A1Y6CZ96_9GAMM</name>
<feature type="domain" description="Serine aminopeptidase S33" evidence="1">
    <location>
        <begin position="52"/>
        <end position="148"/>
    </location>
</feature>
<keyword evidence="2" id="KW-0378">Hydrolase</keyword>
<dbReference type="InterPro" id="IPR022742">
    <property type="entry name" value="Hydrolase_4"/>
</dbReference>
<dbReference type="AlphaFoldDB" id="A0A1Y6CZ96"/>
<evidence type="ECO:0000313" key="3">
    <source>
        <dbReference type="Proteomes" id="UP000192923"/>
    </source>
</evidence>
<evidence type="ECO:0000313" key="2">
    <source>
        <dbReference type="EMBL" id="SMF95626.1"/>
    </source>
</evidence>
<protein>
    <submittedName>
        <fullName evidence="2">Exosortase A system-associated hydrolase 1</fullName>
    </submittedName>
</protein>
<dbReference type="InterPro" id="IPR029058">
    <property type="entry name" value="AB_hydrolase_fold"/>
</dbReference>
<proteinExistence type="predicted"/>
<dbReference type="RefSeq" id="WP_217807300.1">
    <property type="nucleotide sequence ID" value="NZ_FXAM01000001.1"/>
</dbReference>
<sequence length="294" mass="33348">MKETTFTFDCQGSPLVGICHHPDRPARRGVLMVLAGGPQYRVGGHRQLTLWARRLAAEGYPVFRFDYRGTGDSHGEFRGYKWIDEDIRAAIDRFCEETPGLTEIVLWGECNAATAIVFYAYRDPRVRGMVLLNPWTRTAEGQARTLMRHYYLDRLKHPDFWKKVFSFQFDPVASLRSLVRLARLARQAGPASPGAAQAGIGTEAPLSRDLPLPEAFLAGFSRFQGGPVMLVMSGRDLIAREFDEAIQANPERWEPELRAKRCRRHDTHDGDHTFSSEAQRSQVADWAIAWLASW</sequence>
<accession>A0A1Y6CZ96</accession>
<dbReference type="SUPFAM" id="SSF53474">
    <property type="entry name" value="alpha/beta-Hydrolases"/>
    <property type="match status" value="1"/>
</dbReference>
<dbReference type="NCBIfam" id="TIGR03100">
    <property type="entry name" value="hydr1_PEP"/>
    <property type="match status" value="1"/>
</dbReference>
<keyword evidence="3" id="KW-1185">Reference proteome</keyword>
<dbReference type="Pfam" id="PF12146">
    <property type="entry name" value="Hydrolase_4"/>
    <property type="match status" value="1"/>
</dbReference>
<dbReference type="EMBL" id="FXAM01000001">
    <property type="protein sequence ID" value="SMF95626.1"/>
    <property type="molecule type" value="Genomic_DNA"/>
</dbReference>
<organism evidence="2 3">
    <name type="scientific">Methylomagnum ishizawai</name>
    <dbReference type="NCBI Taxonomy" id="1760988"/>
    <lineage>
        <taxon>Bacteria</taxon>
        <taxon>Pseudomonadati</taxon>
        <taxon>Pseudomonadota</taxon>
        <taxon>Gammaproteobacteria</taxon>
        <taxon>Methylococcales</taxon>
        <taxon>Methylococcaceae</taxon>
        <taxon>Methylomagnum</taxon>
    </lineage>
</organism>
<reference evidence="2 3" key="1">
    <citation type="submission" date="2016-12" db="EMBL/GenBank/DDBJ databases">
        <authorList>
            <person name="Song W.-J."/>
            <person name="Kurnit D.M."/>
        </authorList>
    </citation>
    <scope>NUCLEOTIDE SEQUENCE [LARGE SCALE GENOMIC DNA]</scope>
    <source>
        <strain evidence="2 3">175</strain>
    </source>
</reference>
<dbReference type="STRING" id="1760988.SAMN02949497_2991"/>
<dbReference type="InterPro" id="IPR050261">
    <property type="entry name" value="FrsA_esterase"/>
</dbReference>
<dbReference type="Gene3D" id="3.40.50.1820">
    <property type="entry name" value="alpha/beta hydrolase"/>
    <property type="match status" value="1"/>
</dbReference>
<dbReference type="GO" id="GO:0016787">
    <property type="term" value="F:hydrolase activity"/>
    <property type="evidence" value="ECO:0007669"/>
    <property type="project" value="UniProtKB-KW"/>
</dbReference>
<evidence type="ECO:0000259" key="1">
    <source>
        <dbReference type="Pfam" id="PF12146"/>
    </source>
</evidence>
<dbReference type="Proteomes" id="UP000192923">
    <property type="component" value="Unassembled WGS sequence"/>
</dbReference>
<dbReference type="PANTHER" id="PTHR22946">
    <property type="entry name" value="DIENELACTONE HYDROLASE DOMAIN-CONTAINING PROTEIN-RELATED"/>
    <property type="match status" value="1"/>
</dbReference>